<feature type="domain" description="Glycosyltransferase subfamily 4-like N-terminal" evidence="2">
    <location>
        <begin position="27"/>
        <end position="184"/>
    </location>
</feature>
<comment type="caution">
    <text evidence="3">The sequence shown here is derived from an EMBL/GenBank/DDBJ whole genome shotgun (WGS) entry which is preliminary data.</text>
</comment>
<keyword evidence="4" id="KW-1185">Reference proteome</keyword>
<dbReference type="AlphaFoldDB" id="A0A937G190"/>
<name>A0A937G190_9BACT</name>
<dbReference type="InterPro" id="IPR050194">
    <property type="entry name" value="Glycosyltransferase_grp1"/>
</dbReference>
<reference evidence="3" key="1">
    <citation type="submission" date="2021-01" db="EMBL/GenBank/DDBJ databases">
        <title>Fulvivirga kasyanovii gen. nov., sp nov., a novel member of the phylum Bacteroidetes isolated from seawater in a mussel farm.</title>
        <authorList>
            <person name="Zhao L.-H."/>
            <person name="Wang Z.-J."/>
        </authorList>
    </citation>
    <scope>NUCLEOTIDE SEQUENCE</scope>
    <source>
        <strain evidence="3">29W222</strain>
    </source>
</reference>
<dbReference type="CDD" id="cd03801">
    <property type="entry name" value="GT4_PimA-like"/>
    <property type="match status" value="1"/>
</dbReference>
<feature type="domain" description="Glycosyl transferase family 1" evidence="1">
    <location>
        <begin position="196"/>
        <end position="348"/>
    </location>
</feature>
<evidence type="ECO:0000259" key="2">
    <source>
        <dbReference type="Pfam" id="PF13439"/>
    </source>
</evidence>
<dbReference type="RefSeq" id="WP_202859345.1">
    <property type="nucleotide sequence ID" value="NZ_JAEUGD010000067.1"/>
</dbReference>
<dbReference type="SUPFAM" id="SSF53756">
    <property type="entry name" value="UDP-Glycosyltransferase/glycogen phosphorylase"/>
    <property type="match status" value="1"/>
</dbReference>
<dbReference type="Pfam" id="PF00534">
    <property type="entry name" value="Glycos_transf_1"/>
    <property type="match status" value="1"/>
</dbReference>
<dbReference type="Gene3D" id="3.40.50.2000">
    <property type="entry name" value="Glycogen Phosphorylase B"/>
    <property type="match status" value="2"/>
</dbReference>
<dbReference type="PANTHER" id="PTHR45947:SF3">
    <property type="entry name" value="SULFOQUINOVOSYL TRANSFERASE SQD2"/>
    <property type="match status" value="1"/>
</dbReference>
<protein>
    <submittedName>
        <fullName evidence="3">Glycosyltransferase family 4 protein</fullName>
    </submittedName>
</protein>
<evidence type="ECO:0000259" key="1">
    <source>
        <dbReference type="Pfam" id="PF00534"/>
    </source>
</evidence>
<dbReference type="GO" id="GO:0016757">
    <property type="term" value="F:glycosyltransferase activity"/>
    <property type="evidence" value="ECO:0007669"/>
    <property type="project" value="InterPro"/>
</dbReference>
<accession>A0A937G190</accession>
<evidence type="ECO:0000313" key="3">
    <source>
        <dbReference type="EMBL" id="MBL6449804.1"/>
    </source>
</evidence>
<dbReference type="PANTHER" id="PTHR45947">
    <property type="entry name" value="SULFOQUINOVOSYL TRANSFERASE SQD2"/>
    <property type="match status" value="1"/>
</dbReference>
<dbReference type="Pfam" id="PF13439">
    <property type="entry name" value="Glyco_transf_4"/>
    <property type="match status" value="1"/>
</dbReference>
<evidence type="ECO:0000313" key="4">
    <source>
        <dbReference type="Proteomes" id="UP000614216"/>
    </source>
</evidence>
<dbReference type="EMBL" id="JAEUGD010000067">
    <property type="protein sequence ID" value="MBL6449804.1"/>
    <property type="molecule type" value="Genomic_DNA"/>
</dbReference>
<dbReference type="InterPro" id="IPR028098">
    <property type="entry name" value="Glyco_trans_4-like_N"/>
</dbReference>
<proteinExistence type="predicted"/>
<dbReference type="InterPro" id="IPR001296">
    <property type="entry name" value="Glyco_trans_1"/>
</dbReference>
<dbReference type="Proteomes" id="UP000614216">
    <property type="component" value="Unassembled WGS sequence"/>
</dbReference>
<organism evidence="3 4">
    <name type="scientific">Fulvivirga marina</name>
    <dbReference type="NCBI Taxonomy" id="2494733"/>
    <lineage>
        <taxon>Bacteria</taxon>
        <taxon>Pseudomonadati</taxon>
        <taxon>Bacteroidota</taxon>
        <taxon>Cytophagia</taxon>
        <taxon>Cytophagales</taxon>
        <taxon>Fulvivirgaceae</taxon>
        <taxon>Fulvivirga</taxon>
    </lineage>
</organism>
<gene>
    <name evidence="3" type="ORF">JMN32_26065</name>
</gene>
<sequence>MPRKRIAIVVPGGVGNGFYSQGVPALVNLINGLSEQFEVTVYSLIEVSDTFRPENFKIKSVKTSRDQPVLWRMLSLCFIIWKDHKKQSYDLFHGIWAGPSGMLAVFLGKLLIRPSVVSLQGGETAAVEAIPYGHMLKPGKKRWLFRTLRAASQVTTLTEFQSEILRKYGFTKNIKVTPIGVDTQIFVPVEKEFGPSFNFLHVANLTEVKDQETLLRAFRRIKDSLDCHLRIAGADYMEGRIQKLCKELNLEDYVTFLGPVKNTDLPQHFGWAHALIHTSLYEAQGVVIVEAAACKVLIAGTRTGIISDLQNETVSVAPGDHQGLAEKVLNIASHQEQWEVVVQKAYQWATENDIRFTVNSFADIYNHHINS</sequence>